<dbReference type="Proteomes" id="UP001431449">
    <property type="component" value="Unassembled WGS sequence"/>
</dbReference>
<evidence type="ECO:0000256" key="5">
    <source>
        <dbReference type="ARBA" id="ARBA00022519"/>
    </source>
</evidence>
<evidence type="ECO:0000256" key="13">
    <source>
        <dbReference type="ARBA" id="ARBA00023284"/>
    </source>
</evidence>
<keyword evidence="6 14" id="KW-0812">Transmembrane</keyword>
<keyword evidence="4 14" id="KW-1003">Cell membrane</keyword>
<dbReference type="InterPro" id="IPR003752">
    <property type="entry name" value="DiS_bond_form_DsbB/BdbC"/>
</dbReference>
<comment type="subcellular location">
    <subcellularLocation>
        <location evidence="1">Cell inner membrane</location>
        <topology evidence="1">Multi-pass membrane protein</topology>
    </subcellularLocation>
    <subcellularLocation>
        <location evidence="14">Cell membrane</location>
        <topology evidence="14">Multi-pass membrane protein</topology>
    </subcellularLocation>
</comment>
<dbReference type="PANTHER" id="PTHR36570">
    <property type="entry name" value="DISULFIDE BOND FORMATION PROTEIN B"/>
    <property type="match status" value="1"/>
</dbReference>
<proteinExistence type="inferred from homology"/>
<feature type="transmembrane region" description="Helical" evidence="15">
    <location>
        <begin position="42"/>
        <end position="62"/>
    </location>
</feature>
<dbReference type="RefSeq" id="WP_248209295.1">
    <property type="nucleotide sequence ID" value="NZ_JALNMH010000009.1"/>
</dbReference>
<keyword evidence="11 14" id="KW-1015">Disulfide bond</keyword>
<feature type="disulfide bond" description="Redox-active" evidence="14">
    <location>
        <begin position="38"/>
        <end position="41"/>
    </location>
</feature>
<comment type="caution">
    <text evidence="14">Lacks conserved residue(s) required for the propagation of feature annotation.</text>
</comment>
<feature type="topological domain" description="Cytoplasmic" evidence="14">
    <location>
        <begin position="1"/>
        <end position="11"/>
    </location>
</feature>
<comment type="function">
    <text evidence="14">Required for disulfide bond formation in some periplasmic proteins. Acts by oxidizing the DsbA protein.</text>
</comment>
<dbReference type="HAMAP" id="MF_00286">
    <property type="entry name" value="DsbB"/>
    <property type="match status" value="1"/>
</dbReference>
<keyword evidence="17" id="KW-1185">Reference proteome</keyword>
<name>A0ABT0GI73_9GAMM</name>
<protein>
    <recommendedName>
        <fullName evidence="14">Disulfide bond formation protein B</fullName>
    </recommendedName>
    <alternativeName>
        <fullName evidence="14">Disulfide oxidoreductase</fullName>
    </alternativeName>
</protein>
<dbReference type="PANTHER" id="PTHR36570:SF3">
    <property type="entry name" value="DISULFIDE BOND FORMATION PROTEIN B"/>
    <property type="match status" value="1"/>
</dbReference>
<reference evidence="16" key="1">
    <citation type="submission" date="2022-04" db="EMBL/GenBank/DDBJ databases">
        <title>Lysobacter sp. CAU 1642 isolated from sea sand.</title>
        <authorList>
            <person name="Kim W."/>
        </authorList>
    </citation>
    <scope>NUCLEOTIDE SEQUENCE</scope>
    <source>
        <strain evidence="16">CAU 1642</strain>
    </source>
</reference>
<dbReference type="Pfam" id="PF02600">
    <property type="entry name" value="DsbB"/>
    <property type="match status" value="1"/>
</dbReference>
<evidence type="ECO:0000256" key="1">
    <source>
        <dbReference type="ARBA" id="ARBA00004429"/>
    </source>
</evidence>
<evidence type="ECO:0000256" key="8">
    <source>
        <dbReference type="ARBA" id="ARBA00022989"/>
    </source>
</evidence>
<dbReference type="SUPFAM" id="SSF158442">
    <property type="entry name" value="DsbB-like"/>
    <property type="match status" value="1"/>
</dbReference>
<organism evidence="16 17">
    <name type="scientific">Pseudomarimonas salicorniae</name>
    <dbReference type="NCBI Taxonomy" id="2933270"/>
    <lineage>
        <taxon>Bacteria</taxon>
        <taxon>Pseudomonadati</taxon>
        <taxon>Pseudomonadota</taxon>
        <taxon>Gammaproteobacteria</taxon>
        <taxon>Lysobacterales</taxon>
        <taxon>Lysobacteraceae</taxon>
        <taxon>Pseudomarimonas</taxon>
    </lineage>
</organism>
<keyword evidence="10 14" id="KW-0472">Membrane</keyword>
<evidence type="ECO:0000256" key="11">
    <source>
        <dbReference type="ARBA" id="ARBA00023157"/>
    </source>
</evidence>
<gene>
    <name evidence="14" type="primary">dsbB</name>
    <name evidence="16" type="ORF">M0G41_11240</name>
</gene>
<evidence type="ECO:0000256" key="2">
    <source>
        <dbReference type="ARBA" id="ARBA00008823"/>
    </source>
</evidence>
<keyword evidence="3 14" id="KW-0813">Transport</keyword>
<comment type="similarity">
    <text evidence="2 14">Belongs to the DsbB family.</text>
</comment>
<dbReference type="Gene3D" id="1.20.1550.10">
    <property type="entry name" value="DsbB-like"/>
    <property type="match status" value="1"/>
</dbReference>
<dbReference type="InterPro" id="IPR022920">
    <property type="entry name" value="Disulphide_bond_form_DsbB"/>
</dbReference>
<evidence type="ECO:0000256" key="9">
    <source>
        <dbReference type="ARBA" id="ARBA00023002"/>
    </source>
</evidence>
<keyword evidence="13 14" id="KW-0676">Redox-active center</keyword>
<evidence type="ECO:0000313" key="17">
    <source>
        <dbReference type="Proteomes" id="UP001431449"/>
    </source>
</evidence>
<keyword evidence="8 14" id="KW-1133">Transmembrane helix</keyword>
<keyword evidence="9 14" id="KW-0560">Oxidoreductase</keyword>
<keyword evidence="7 14" id="KW-0249">Electron transport</keyword>
<feature type="topological domain" description="Periplasmic" evidence="14">
    <location>
        <begin position="29"/>
        <end position="46"/>
    </location>
</feature>
<evidence type="ECO:0000256" key="12">
    <source>
        <dbReference type="ARBA" id="ARBA00023186"/>
    </source>
</evidence>
<evidence type="ECO:0000256" key="10">
    <source>
        <dbReference type="ARBA" id="ARBA00023136"/>
    </source>
</evidence>
<feature type="transmembrane region" description="Helical" evidence="15">
    <location>
        <begin position="144"/>
        <end position="162"/>
    </location>
</feature>
<dbReference type="InterPro" id="IPR023380">
    <property type="entry name" value="DsbB-like_sf"/>
</dbReference>
<keyword evidence="5" id="KW-0997">Cell inner membrane</keyword>
<evidence type="ECO:0000256" key="14">
    <source>
        <dbReference type="HAMAP-Rule" id="MF_00286"/>
    </source>
</evidence>
<evidence type="ECO:0000313" key="16">
    <source>
        <dbReference type="EMBL" id="MCK7594244.1"/>
    </source>
</evidence>
<accession>A0ABT0GI73</accession>
<evidence type="ECO:0000256" key="4">
    <source>
        <dbReference type="ARBA" id="ARBA00022475"/>
    </source>
</evidence>
<evidence type="ECO:0000256" key="3">
    <source>
        <dbReference type="ARBA" id="ARBA00022448"/>
    </source>
</evidence>
<evidence type="ECO:0000256" key="6">
    <source>
        <dbReference type="ARBA" id="ARBA00022692"/>
    </source>
</evidence>
<dbReference type="InterPro" id="IPR050183">
    <property type="entry name" value="DsbB"/>
</dbReference>
<feature type="topological domain" description="Cytoplasmic" evidence="14">
    <location>
        <begin position="164"/>
        <end position="168"/>
    </location>
</feature>
<dbReference type="EMBL" id="JALNMH010000009">
    <property type="protein sequence ID" value="MCK7594244.1"/>
    <property type="molecule type" value="Genomic_DNA"/>
</dbReference>
<comment type="caution">
    <text evidence="16">The sequence shown here is derived from an EMBL/GenBank/DDBJ whole genome shotgun (WGS) entry which is preliminary data.</text>
</comment>
<evidence type="ECO:0000256" key="7">
    <source>
        <dbReference type="ARBA" id="ARBA00022982"/>
    </source>
</evidence>
<keyword evidence="12 14" id="KW-0143">Chaperone</keyword>
<feature type="transmembrane region" description="Helical" evidence="15">
    <location>
        <begin position="69"/>
        <end position="91"/>
    </location>
</feature>
<evidence type="ECO:0000256" key="15">
    <source>
        <dbReference type="SAM" id="Phobius"/>
    </source>
</evidence>
<sequence>MNPLRWSFRQACLAGLLCCLALLGYALYAQHQMFLDPCPLCILQRVAFMVMAAGFLAGLVFGKGRVGRWLGSAVVVIGSGAGVAIAGRHVWLQGLPPDQVPACGPGLEYMLEAFPLRDVLSKVFHGSGECAKIDWSFLGISMPGWTLIWYLLLAALVLFALFRARDAD</sequence>